<evidence type="ECO:0000313" key="3">
    <source>
        <dbReference type="Proteomes" id="UP001458880"/>
    </source>
</evidence>
<organism evidence="2 3">
    <name type="scientific">Popillia japonica</name>
    <name type="common">Japanese beetle</name>
    <dbReference type="NCBI Taxonomy" id="7064"/>
    <lineage>
        <taxon>Eukaryota</taxon>
        <taxon>Metazoa</taxon>
        <taxon>Ecdysozoa</taxon>
        <taxon>Arthropoda</taxon>
        <taxon>Hexapoda</taxon>
        <taxon>Insecta</taxon>
        <taxon>Pterygota</taxon>
        <taxon>Neoptera</taxon>
        <taxon>Endopterygota</taxon>
        <taxon>Coleoptera</taxon>
        <taxon>Polyphaga</taxon>
        <taxon>Scarabaeiformia</taxon>
        <taxon>Scarabaeidae</taxon>
        <taxon>Rutelinae</taxon>
        <taxon>Popillia</taxon>
    </lineage>
</organism>
<evidence type="ECO:0000313" key="2">
    <source>
        <dbReference type="EMBL" id="KAK9754577.1"/>
    </source>
</evidence>
<accession>A0AAW1NBZ8</accession>
<dbReference type="EMBL" id="JASPKY010000006">
    <property type="protein sequence ID" value="KAK9754577.1"/>
    <property type="molecule type" value="Genomic_DNA"/>
</dbReference>
<dbReference type="AlphaFoldDB" id="A0AAW1NBZ8"/>
<reference evidence="2 3" key="1">
    <citation type="journal article" date="2024" name="BMC Genomics">
        <title>De novo assembly and annotation of Popillia japonica's genome with initial clues to its potential as an invasive pest.</title>
        <authorList>
            <person name="Cucini C."/>
            <person name="Boschi S."/>
            <person name="Funari R."/>
            <person name="Cardaioli E."/>
            <person name="Iannotti N."/>
            <person name="Marturano G."/>
            <person name="Paoli F."/>
            <person name="Bruttini M."/>
            <person name="Carapelli A."/>
            <person name="Frati F."/>
            <person name="Nardi F."/>
        </authorList>
    </citation>
    <scope>NUCLEOTIDE SEQUENCE [LARGE SCALE GENOMIC DNA]</scope>
    <source>
        <strain evidence="2">DMR45628</strain>
    </source>
</reference>
<evidence type="ECO:0000256" key="1">
    <source>
        <dbReference type="SAM" id="MobiDB-lite"/>
    </source>
</evidence>
<keyword evidence="3" id="KW-1185">Reference proteome</keyword>
<feature type="region of interest" description="Disordered" evidence="1">
    <location>
        <begin position="1"/>
        <end position="73"/>
    </location>
</feature>
<feature type="compositionally biased region" description="Basic and acidic residues" evidence="1">
    <location>
        <begin position="37"/>
        <end position="49"/>
    </location>
</feature>
<gene>
    <name evidence="2" type="ORF">QE152_g1159</name>
</gene>
<protein>
    <submittedName>
        <fullName evidence="2">Uncharacterized protein</fullName>
    </submittedName>
</protein>
<proteinExistence type="predicted"/>
<dbReference type="Proteomes" id="UP001458880">
    <property type="component" value="Unassembled WGS sequence"/>
</dbReference>
<name>A0AAW1NBZ8_POPJA</name>
<feature type="compositionally biased region" description="Basic and acidic residues" evidence="1">
    <location>
        <begin position="1"/>
        <end position="11"/>
    </location>
</feature>
<comment type="caution">
    <text evidence="2">The sequence shown here is derived from an EMBL/GenBank/DDBJ whole genome shotgun (WGS) entry which is preliminary data.</text>
</comment>
<sequence>MGKKPHTEIKADVGALKAATKAPESHKKTAPKTQGTPKEKQKSKEEKPVQHKHGGEKKHEDAHKGGKKVKPPLKVKIGSVVEDRVASKDLKVIEVDIKNVPLMNLSDEVFSKMGDTMGDTLDFKHEKVFTGKEGAKKLKDFQNETKT</sequence>